<dbReference type="EMBL" id="JAUYVH010000010">
    <property type="protein sequence ID" value="MDQ9171527.1"/>
    <property type="molecule type" value="Genomic_DNA"/>
</dbReference>
<evidence type="ECO:0000256" key="2">
    <source>
        <dbReference type="ARBA" id="ARBA00022917"/>
    </source>
</evidence>
<comment type="function">
    <text evidence="3">Responsible for the release of ribosomes from messenger RNA at the termination of protein biosynthesis. May increase the efficiency of translation by recycling ribosomes from one round of translation to another.</text>
</comment>
<feature type="domain" description="Ribosome recycling factor" evidence="5">
    <location>
        <begin position="21"/>
        <end position="184"/>
    </location>
</feature>
<proteinExistence type="inferred from homology"/>
<sequence length="186" mass="21072">MTIADVKKNTEQKMNKSIETLKADLAKVRTGRAHTGILDHIHVDYYGNPTQLTQVANVTLIDARTIGVQPWEKKMVAVVEKAIRESDLGLNPSTHGDMIRVPTPPLTEERRKEMVKLVKGEGEDAKIAVRNIRRDANEHLKKLLKDKAVSEDDERRAQDEVQKLTDKFVAEIDKIMAEKEKEILTV</sequence>
<comment type="subcellular location">
    <subcellularLocation>
        <location evidence="3">Cytoplasm</location>
    </subcellularLocation>
</comment>
<dbReference type="Proteomes" id="UP001225596">
    <property type="component" value="Unassembled WGS sequence"/>
</dbReference>
<feature type="coiled-coil region" evidence="4">
    <location>
        <begin position="140"/>
        <end position="167"/>
    </location>
</feature>
<dbReference type="RefSeq" id="WP_338437466.1">
    <property type="nucleotide sequence ID" value="NZ_JAUYVH010000010.1"/>
</dbReference>
<comment type="similarity">
    <text evidence="1 3">Belongs to the RRF family.</text>
</comment>
<dbReference type="PANTHER" id="PTHR20982">
    <property type="entry name" value="RIBOSOME RECYCLING FACTOR"/>
    <property type="match status" value="1"/>
</dbReference>
<dbReference type="InterPro" id="IPR002661">
    <property type="entry name" value="Ribosome_recyc_fac"/>
</dbReference>
<organism evidence="6 7">
    <name type="scientific">Keguizhuia sedimenti</name>
    <dbReference type="NCBI Taxonomy" id="3064264"/>
    <lineage>
        <taxon>Bacteria</taxon>
        <taxon>Pseudomonadati</taxon>
        <taxon>Pseudomonadota</taxon>
        <taxon>Betaproteobacteria</taxon>
        <taxon>Burkholderiales</taxon>
        <taxon>Oxalobacteraceae</taxon>
        <taxon>Keguizhuia</taxon>
    </lineage>
</organism>
<dbReference type="NCBIfam" id="TIGR00496">
    <property type="entry name" value="frr"/>
    <property type="match status" value="1"/>
</dbReference>
<evidence type="ECO:0000256" key="4">
    <source>
        <dbReference type="SAM" id="Coils"/>
    </source>
</evidence>
<protein>
    <recommendedName>
        <fullName evidence="3">Ribosome-recycling factor</fullName>
        <shortName evidence="3">RRF</shortName>
    </recommendedName>
    <alternativeName>
        <fullName evidence="3">Ribosome-releasing factor</fullName>
    </alternativeName>
</protein>
<reference evidence="6 7" key="1">
    <citation type="submission" date="2023-08" db="EMBL/GenBank/DDBJ databases">
        <title>Oxalobacteraceae gen .nov., isolated from river sludge outside the plant.</title>
        <authorList>
            <person name="Zhao S.Y."/>
        </authorList>
    </citation>
    <scope>NUCLEOTIDE SEQUENCE [LARGE SCALE GENOMIC DNA]</scope>
    <source>
        <strain evidence="6 7">R-40</strain>
    </source>
</reference>
<dbReference type="InterPro" id="IPR036191">
    <property type="entry name" value="RRF_sf"/>
</dbReference>
<name>A0ABU1BR76_9BURK</name>
<gene>
    <name evidence="3 6" type="primary">frr</name>
    <name evidence="6" type="ORF">Q8A64_14025</name>
</gene>
<evidence type="ECO:0000313" key="6">
    <source>
        <dbReference type="EMBL" id="MDQ9171527.1"/>
    </source>
</evidence>
<evidence type="ECO:0000313" key="7">
    <source>
        <dbReference type="Proteomes" id="UP001225596"/>
    </source>
</evidence>
<dbReference type="SUPFAM" id="SSF55194">
    <property type="entry name" value="Ribosome recycling factor, RRF"/>
    <property type="match status" value="1"/>
</dbReference>
<evidence type="ECO:0000256" key="3">
    <source>
        <dbReference type="HAMAP-Rule" id="MF_00040"/>
    </source>
</evidence>
<comment type="caution">
    <text evidence="6">The sequence shown here is derived from an EMBL/GenBank/DDBJ whole genome shotgun (WGS) entry which is preliminary data.</text>
</comment>
<keyword evidence="3" id="KW-0963">Cytoplasm</keyword>
<accession>A0ABU1BR76</accession>
<dbReference type="InterPro" id="IPR023584">
    <property type="entry name" value="Ribosome_recyc_fac_dom"/>
</dbReference>
<dbReference type="PANTHER" id="PTHR20982:SF3">
    <property type="entry name" value="MITOCHONDRIAL RIBOSOME RECYCLING FACTOR PSEUDO 1"/>
    <property type="match status" value="1"/>
</dbReference>
<keyword evidence="7" id="KW-1185">Reference proteome</keyword>
<keyword evidence="4" id="KW-0175">Coiled coil</keyword>
<dbReference type="Gene3D" id="1.10.132.20">
    <property type="entry name" value="Ribosome-recycling factor"/>
    <property type="match status" value="1"/>
</dbReference>
<dbReference type="Gene3D" id="3.30.1360.40">
    <property type="match status" value="1"/>
</dbReference>
<dbReference type="Pfam" id="PF01765">
    <property type="entry name" value="RRF"/>
    <property type="match status" value="1"/>
</dbReference>
<dbReference type="HAMAP" id="MF_00040">
    <property type="entry name" value="RRF"/>
    <property type="match status" value="1"/>
</dbReference>
<evidence type="ECO:0000259" key="5">
    <source>
        <dbReference type="Pfam" id="PF01765"/>
    </source>
</evidence>
<dbReference type="CDD" id="cd00520">
    <property type="entry name" value="RRF"/>
    <property type="match status" value="1"/>
</dbReference>
<evidence type="ECO:0000256" key="1">
    <source>
        <dbReference type="ARBA" id="ARBA00005912"/>
    </source>
</evidence>
<keyword evidence="2 3" id="KW-0648">Protein biosynthesis</keyword>